<dbReference type="InterPro" id="IPR006669">
    <property type="entry name" value="MgtE_transporter"/>
</dbReference>
<dbReference type="SMART" id="SM00116">
    <property type="entry name" value="CBS"/>
    <property type="match status" value="1"/>
</dbReference>
<dbReference type="GO" id="GO:0015095">
    <property type="term" value="F:magnesium ion transmembrane transporter activity"/>
    <property type="evidence" value="ECO:0007669"/>
    <property type="project" value="InterPro"/>
</dbReference>
<name>A0A645EK81_9ZZZZ</name>
<dbReference type="CDD" id="cd04606">
    <property type="entry name" value="CBS_pair_Mg_transporter"/>
    <property type="match status" value="1"/>
</dbReference>
<protein>
    <submittedName>
        <fullName evidence="10">Magnesium transporter MgtE</fullName>
    </submittedName>
</protein>
<dbReference type="PROSITE" id="PS51371">
    <property type="entry name" value="CBS"/>
    <property type="match status" value="1"/>
</dbReference>
<dbReference type="InterPro" id="IPR046342">
    <property type="entry name" value="CBS_dom_sf"/>
</dbReference>
<accession>A0A645EK81</accession>
<evidence type="ECO:0000256" key="8">
    <source>
        <dbReference type="SAM" id="Phobius"/>
    </source>
</evidence>
<dbReference type="InterPro" id="IPR000644">
    <property type="entry name" value="CBS_dom"/>
</dbReference>
<keyword evidence="3" id="KW-0813">Transport</keyword>
<evidence type="ECO:0000256" key="4">
    <source>
        <dbReference type="ARBA" id="ARBA00022692"/>
    </source>
</evidence>
<dbReference type="PANTHER" id="PTHR43773">
    <property type="entry name" value="MAGNESIUM TRANSPORTER MGTE"/>
    <property type="match status" value="1"/>
</dbReference>
<comment type="similarity">
    <text evidence="2">Belongs to the SLC41A transporter family.</text>
</comment>
<comment type="caution">
    <text evidence="10">The sequence shown here is derived from an EMBL/GenBank/DDBJ whole genome shotgun (WGS) entry which is preliminary data.</text>
</comment>
<evidence type="ECO:0000259" key="9">
    <source>
        <dbReference type="PROSITE" id="PS51371"/>
    </source>
</evidence>
<keyword evidence="7 8" id="KW-0472">Membrane</keyword>
<dbReference type="NCBIfam" id="TIGR00400">
    <property type="entry name" value="mgtE"/>
    <property type="match status" value="1"/>
</dbReference>
<evidence type="ECO:0000256" key="7">
    <source>
        <dbReference type="ARBA" id="ARBA00023136"/>
    </source>
</evidence>
<comment type="subcellular location">
    <subcellularLocation>
        <location evidence="1">Membrane</location>
        <topology evidence="1">Multi-pass membrane protein</topology>
    </subcellularLocation>
</comment>
<feature type="domain" description="CBS" evidence="9">
    <location>
        <begin position="48"/>
        <end position="104"/>
    </location>
</feature>
<evidence type="ECO:0000256" key="5">
    <source>
        <dbReference type="ARBA" id="ARBA00022842"/>
    </source>
</evidence>
<dbReference type="Pfam" id="PF00571">
    <property type="entry name" value="CBS"/>
    <property type="match status" value="1"/>
</dbReference>
<reference evidence="10" key="1">
    <citation type="submission" date="2019-08" db="EMBL/GenBank/DDBJ databases">
        <authorList>
            <person name="Kucharzyk K."/>
            <person name="Murdoch R.W."/>
            <person name="Higgins S."/>
            <person name="Loffler F."/>
        </authorList>
    </citation>
    <scope>NUCLEOTIDE SEQUENCE</scope>
</reference>
<evidence type="ECO:0000256" key="2">
    <source>
        <dbReference type="ARBA" id="ARBA00009749"/>
    </source>
</evidence>
<dbReference type="Pfam" id="PF01769">
    <property type="entry name" value="MgtE"/>
    <property type="match status" value="1"/>
</dbReference>
<evidence type="ECO:0000313" key="10">
    <source>
        <dbReference type="EMBL" id="MPN01856.1"/>
    </source>
</evidence>
<dbReference type="EMBL" id="VSSQ01047837">
    <property type="protein sequence ID" value="MPN01856.1"/>
    <property type="molecule type" value="Genomic_DNA"/>
</dbReference>
<feature type="transmembrane region" description="Helical" evidence="8">
    <location>
        <begin position="206"/>
        <end position="226"/>
    </location>
</feature>
<evidence type="ECO:0000256" key="3">
    <source>
        <dbReference type="ARBA" id="ARBA00022448"/>
    </source>
</evidence>
<feature type="transmembrane region" description="Helical" evidence="8">
    <location>
        <begin position="238"/>
        <end position="259"/>
    </location>
</feature>
<dbReference type="AlphaFoldDB" id="A0A645EK81"/>
<keyword evidence="4 8" id="KW-0812">Transmembrane</keyword>
<evidence type="ECO:0000256" key="6">
    <source>
        <dbReference type="ARBA" id="ARBA00022989"/>
    </source>
</evidence>
<gene>
    <name evidence="10" type="ORF">SDC9_149068</name>
</gene>
<keyword evidence="5" id="KW-0460">Magnesium</keyword>
<keyword evidence="6 8" id="KW-1133">Transmembrane helix</keyword>
<dbReference type="Gene3D" id="1.10.357.20">
    <property type="entry name" value="SLC41 divalent cation transporters, integral membrane domain"/>
    <property type="match status" value="1"/>
</dbReference>
<evidence type="ECO:0000256" key="1">
    <source>
        <dbReference type="ARBA" id="ARBA00004141"/>
    </source>
</evidence>
<dbReference type="SUPFAM" id="SSF54631">
    <property type="entry name" value="CBS-domain pair"/>
    <property type="match status" value="1"/>
</dbReference>
<dbReference type="InterPro" id="IPR006667">
    <property type="entry name" value="SLC41_membr_dom"/>
</dbReference>
<feature type="transmembrane region" description="Helical" evidence="8">
    <location>
        <begin position="132"/>
        <end position="152"/>
    </location>
</feature>
<organism evidence="10">
    <name type="scientific">bioreactor metagenome</name>
    <dbReference type="NCBI Taxonomy" id="1076179"/>
    <lineage>
        <taxon>unclassified sequences</taxon>
        <taxon>metagenomes</taxon>
        <taxon>ecological metagenomes</taxon>
    </lineage>
</organism>
<dbReference type="PANTHER" id="PTHR43773:SF1">
    <property type="entry name" value="MAGNESIUM TRANSPORTER MGTE"/>
    <property type="match status" value="1"/>
</dbReference>
<proteinExistence type="inferred from homology"/>
<dbReference type="SUPFAM" id="SSF161093">
    <property type="entry name" value="MgtE membrane domain-like"/>
    <property type="match status" value="1"/>
</dbReference>
<dbReference type="Gene3D" id="3.10.580.10">
    <property type="entry name" value="CBS-domain"/>
    <property type="match status" value="1"/>
</dbReference>
<sequence length="308" mass="33879">MDKIRKTGKEAETISYLFVIDNSRKLVGTLRLRDLIFAAENSRIGDIMETDFVSVMTTDDQEVVASIFKRYDLNAIPVTTQDSRLVGIITVDDIIDVIDEEATEDIQKMAAMQPLQDEYLKIPVFTLAKKRIVWLMVLMFSATFTGLIINRFEDVLMHLPALTIFIPMLMDTGGNSGGQTSTLVIRGLALGQITTKDYGKVLTKEMGVALIAGGSLAAFDFCWILFENAVGIIKISSTVSPYLVALLVALSLFITIFLAKSIGSTLPIIAKKIGFDPALMAGPLVTTIVDAVSLMVYFFLATQIFRLI</sequence>
<dbReference type="GO" id="GO:0016020">
    <property type="term" value="C:membrane"/>
    <property type="evidence" value="ECO:0007669"/>
    <property type="project" value="UniProtKB-SubCell"/>
</dbReference>
<feature type="transmembrane region" description="Helical" evidence="8">
    <location>
        <begin position="279"/>
        <end position="300"/>
    </location>
</feature>
<dbReference type="InterPro" id="IPR036739">
    <property type="entry name" value="SLC41_membr_dom_sf"/>
</dbReference>